<dbReference type="AlphaFoldDB" id="A0A9Q3DFY9"/>
<dbReference type="EMBL" id="AVOT02016937">
    <property type="protein sequence ID" value="MBW0502639.1"/>
    <property type="molecule type" value="Genomic_DNA"/>
</dbReference>
<comment type="caution">
    <text evidence="2">The sequence shown here is derived from an EMBL/GenBank/DDBJ whole genome shotgun (WGS) entry which is preliminary data.</text>
</comment>
<accession>A0A9Q3DFY9</accession>
<evidence type="ECO:0000313" key="3">
    <source>
        <dbReference type="Proteomes" id="UP000765509"/>
    </source>
</evidence>
<protein>
    <submittedName>
        <fullName evidence="2">Uncharacterized protein</fullName>
    </submittedName>
</protein>
<organism evidence="2 3">
    <name type="scientific">Austropuccinia psidii MF-1</name>
    <dbReference type="NCBI Taxonomy" id="1389203"/>
    <lineage>
        <taxon>Eukaryota</taxon>
        <taxon>Fungi</taxon>
        <taxon>Dikarya</taxon>
        <taxon>Basidiomycota</taxon>
        <taxon>Pucciniomycotina</taxon>
        <taxon>Pucciniomycetes</taxon>
        <taxon>Pucciniales</taxon>
        <taxon>Sphaerophragmiaceae</taxon>
        <taxon>Austropuccinia</taxon>
    </lineage>
</organism>
<name>A0A9Q3DFY9_9BASI</name>
<evidence type="ECO:0000313" key="2">
    <source>
        <dbReference type="EMBL" id="MBW0502639.1"/>
    </source>
</evidence>
<sequence length="126" mass="14822">MNSYLQVKKFLVPEKTQELLKGWTSMYRKGHVQKIKAWLKNQSLFSEYQKKEFAKNKENITVEAPQASTRNNSPQRVPNKGKQVPKNKPMGQKKSKGKDNPYPQNYRIPKKETAMYNVLNMERTMM</sequence>
<proteinExistence type="predicted"/>
<keyword evidence="3" id="KW-1185">Reference proteome</keyword>
<feature type="compositionally biased region" description="Polar residues" evidence="1">
    <location>
        <begin position="66"/>
        <end position="76"/>
    </location>
</feature>
<gene>
    <name evidence="2" type="ORF">O181_042354</name>
</gene>
<feature type="region of interest" description="Disordered" evidence="1">
    <location>
        <begin position="61"/>
        <end position="112"/>
    </location>
</feature>
<dbReference type="Proteomes" id="UP000765509">
    <property type="component" value="Unassembled WGS sequence"/>
</dbReference>
<evidence type="ECO:0000256" key="1">
    <source>
        <dbReference type="SAM" id="MobiDB-lite"/>
    </source>
</evidence>
<reference evidence="2" key="1">
    <citation type="submission" date="2021-03" db="EMBL/GenBank/DDBJ databases">
        <title>Draft genome sequence of rust myrtle Austropuccinia psidii MF-1, a brazilian biotype.</title>
        <authorList>
            <person name="Quecine M.C."/>
            <person name="Pachon D.M.R."/>
            <person name="Bonatelli M.L."/>
            <person name="Correr F.H."/>
            <person name="Franceschini L.M."/>
            <person name="Leite T.F."/>
            <person name="Margarido G.R.A."/>
            <person name="Almeida C.A."/>
            <person name="Ferrarezi J.A."/>
            <person name="Labate C.A."/>
        </authorList>
    </citation>
    <scope>NUCLEOTIDE SEQUENCE</scope>
    <source>
        <strain evidence="2">MF-1</strain>
    </source>
</reference>